<feature type="transmembrane region" description="Helical" evidence="6">
    <location>
        <begin position="561"/>
        <end position="580"/>
    </location>
</feature>
<comment type="similarity">
    <text evidence="2">Belongs to the LemA family.</text>
</comment>
<reference evidence="7 8" key="1">
    <citation type="submission" date="2021-03" db="EMBL/GenBank/DDBJ databases">
        <title>Genome sequencing of Marinobacter sp. LPB0319.</title>
        <authorList>
            <person name="Kim J."/>
        </authorList>
    </citation>
    <scope>NUCLEOTIDE SEQUENCE [LARGE SCALE GENOMIC DNA]</scope>
    <source>
        <strain evidence="7 8">LPB0319</strain>
    </source>
</reference>
<evidence type="ECO:0000256" key="6">
    <source>
        <dbReference type="SAM" id="Phobius"/>
    </source>
</evidence>
<feature type="transmembrane region" description="Helical" evidence="6">
    <location>
        <begin position="341"/>
        <end position="362"/>
    </location>
</feature>
<sequence>MTETGKARSTGRIFAAIVGMVAIIGAYLLLENSLNQLAEARQMERLPYTPLGAVTQGPYALRGQVAANNTTVRTPYSGTAAVYYRYTLEEEYRDSDGDRHTRTLDSGTAGGEFLLTDSTGALRIAPGSAEDLQWRIERSYQRQEGDRIYSEWALSPGDTVNTLGRYDSQEDQLVFSGLEVFSLPALVSTRGLSVAGGDRLLDVAIRISAGTGLLALGVALLLTFARVHRFWVFVVAMLFAVAGTLCVMGATKLSQEWASVATLYDTRHQGLLAQPENALVLADVAAFQQLIHRSTHGWLDTWLYRRTVATPLPVPDLDAQAKALVQQLVAAKPQTRYEHTWVSWILAAAAAAAAALLLVAAIRQVKFKRLIEAVPTSSATGLSYGLAELNGTVRADEHAGTLSDPLRHEPCVAYNYRVEEKRGTDKENNWRIVERDVDQVPFWLEDSHGRARIQPEGADFDFPKRYSETRGDRRYTVQLLPPGTRLFCLGFAGLNQQQPDQLVLQDDADNPFLLSAKTEARIVESSGARGFLITAAALALALFSATSVLAADGSFSPGNLLASALVVPVTLCLYLAILHYNDMVFLKKRVDRAEANIDTILQQRYDLWPNLETAVNAFLQHEKQLLETIAALRAAKPSGLEGARQTGDRLDRERRVTAALQARIEDYPDLKSHAVVSRFMAIMAETENYLALLRNSQTDSATIYNTRIQSFPDLILARLFGFQPVTPLGKTS</sequence>
<dbReference type="RefSeq" id="WP_206643980.1">
    <property type="nucleotide sequence ID" value="NZ_CP071247.1"/>
</dbReference>
<keyword evidence="8" id="KW-1185">Reference proteome</keyword>
<dbReference type="InterPro" id="IPR007156">
    <property type="entry name" value="MamQ_LemA"/>
</dbReference>
<dbReference type="Pfam" id="PF04011">
    <property type="entry name" value="LemA"/>
    <property type="match status" value="1"/>
</dbReference>
<evidence type="ECO:0000256" key="2">
    <source>
        <dbReference type="ARBA" id="ARBA00008854"/>
    </source>
</evidence>
<name>A0ABX7MR01_9GAMM</name>
<dbReference type="SUPFAM" id="SSF140478">
    <property type="entry name" value="LemA-like"/>
    <property type="match status" value="1"/>
</dbReference>
<proteinExistence type="inferred from homology"/>
<gene>
    <name evidence="7" type="ORF">LPB19_16575</name>
</gene>
<accession>A0ABX7MR01</accession>
<comment type="subcellular location">
    <subcellularLocation>
        <location evidence="1">Membrane</location>
        <topology evidence="1">Single-pass membrane protein</topology>
    </subcellularLocation>
</comment>
<protein>
    <submittedName>
        <fullName evidence="7">LemA family protein</fullName>
    </submittedName>
</protein>
<dbReference type="PANTHER" id="PTHR34478:SF2">
    <property type="entry name" value="MEMBRANE PROTEIN"/>
    <property type="match status" value="1"/>
</dbReference>
<evidence type="ECO:0000256" key="4">
    <source>
        <dbReference type="ARBA" id="ARBA00022989"/>
    </source>
</evidence>
<keyword evidence="3 6" id="KW-0812">Transmembrane</keyword>
<dbReference type="PANTHER" id="PTHR34478">
    <property type="entry name" value="PROTEIN LEMA"/>
    <property type="match status" value="1"/>
</dbReference>
<dbReference type="EMBL" id="CP071247">
    <property type="protein sequence ID" value="QSP94761.1"/>
    <property type="molecule type" value="Genomic_DNA"/>
</dbReference>
<feature type="transmembrane region" description="Helical" evidence="6">
    <location>
        <begin position="230"/>
        <end position="250"/>
    </location>
</feature>
<evidence type="ECO:0000313" key="7">
    <source>
        <dbReference type="EMBL" id="QSP94761.1"/>
    </source>
</evidence>
<keyword evidence="5 6" id="KW-0472">Membrane</keyword>
<feature type="transmembrane region" description="Helical" evidence="6">
    <location>
        <begin position="12"/>
        <end position="30"/>
    </location>
</feature>
<dbReference type="InterPro" id="IPR023353">
    <property type="entry name" value="LemA-like_dom_sf"/>
</dbReference>
<feature type="transmembrane region" description="Helical" evidence="6">
    <location>
        <begin position="531"/>
        <end position="549"/>
    </location>
</feature>
<evidence type="ECO:0000256" key="5">
    <source>
        <dbReference type="ARBA" id="ARBA00023136"/>
    </source>
</evidence>
<dbReference type="Gene3D" id="1.20.1440.20">
    <property type="entry name" value="LemA-like domain"/>
    <property type="match status" value="1"/>
</dbReference>
<evidence type="ECO:0000256" key="1">
    <source>
        <dbReference type="ARBA" id="ARBA00004167"/>
    </source>
</evidence>
<feature type="transmembrane region" description="Helical" evidence="6">
    <location>
        <begin position="203"/>
        <end position="223"/>
    </location>
</feature>
<evidence type="ECO:0000313" key="8">
    <source>
        <dbReference type="Proteomes" id="UP000663555"/>
    </source>
</evidence>
<keyword evidence="4 6" id="KW-1133">Transmembrane helix</keyword>
<organism evidence="7 8">
    <name type="scientific">Marinobacter salinisoli</name>
    <dbReference type="NCBI Taxonomy" id="2769486"/>
    <lineage>
        <taxon>Bacteria</taxon>
        <taxon>Pseudomonadati</taxon>
        <taxon>Pseudomonadota</taxon>
        <taxon>Gammaproteobacteria</taxon>
        <taxon>Pseudomonadales</taxon>
        <taxon>Marinobacteraceae</taxon>
        <taxon>Marinobacter</taxon>
    </lineage>
</organism>
<dbReference type="Proteomes" id="UP000663555">
    <property type="component" value="Chromosome"/>
</dbReference>
<evidence type="ECO:0000256" key="3">
    <source>
        <dbReference type="ARBA" id="ARBA00022692"/>
    </source>
</evidence>